<accession>A0AAN8VYM9</accession>
<name>A0AAN8VYM9_9MAGN</name>
<evidence type="ECO:0000313" key="2">
    <source>
        <dbReference type="Proteomes" id="UP001370490"/>
    </source>
</evidence>
<dbReference type="AlphaFoldDB" id="A0AAN8VYM9"/>
<gene>
    <name evidence="1" type="ORF">RJ641_027657</name>
</gene>
<dbReference type="Gene3D" id="3.30.420.100">
    <property type="match status" value="1"/>
</dbReference>
<comment type="caution">
    <text evidence="1">The sequence shown here is derived from an EMBL/GenBank/DDBJ whole genome shotgun (WGS) entry which is preliminary data.</text>
</comment>
<protein>
    <submittedName>
        <fullName evidence="1">Uncharacterized protein</fullName>
    </submittedName>
</protein>
<keyword evidence="2" id="KW-1185">Reference proteome</keyword>
<dbReference type="Proteomes" id="UP001370490">
    <property type="component" value="Unassembled WGS sequence"/>
</dbReference>
<sequence>MTSNHLLLCKDIYSSFQTYRSIELHLFCDGRLKGQPRLRVFRSNKHLIEDTEMHTLVSASTMQKPISEECDYSSGLTPELVLPYPLNFVTVNGNLLMWKDLKSGSSKDDRRNHCKVMLGKRNNKGGV</sequence>
<reference evidence="1 2" key="1">
    <citation type="submission" date="2023-12" db="EMBL/GenBank/DDBJ databases">
        <title>A high-quality genome assembly for Dillenia turbinata (Dilleniales).</title>
        <authorList>
            <person name="Chanderbali A."/>
        </authorList>
    </citation>
    <scope>NUCLEOTIDE SEQUENCE [LARGE SCALE GENOMIC DNA]</scope>
    <source>
        <strain evidence="1">LSX21</strain>
        <tissue evidence="1">Leaf</tissue>
    </source>
</reference>
<organism evidence="1 2">
    <name type="scientific">Dillenia turbinata</name>
    <dbReference type="NCBI Taxonomy" id="194707"/>
    <lineage>
        <taxon>Eukaryota</taxon>
        <taxon>Viridiplantae</taxon>
        <taxon>Streptophyta</taxon>
        <taxon>Embryophyta</taxon>
        <taxon>Tracheophyta</taxon>
        <taxon>Spermatophyta</taxon>
        <taxon>Magnoliopsida</taxon>
        <taxon>eudicotyledons</taxon>
        <taxon>Gunneridae</taxon>
        <taxon>Pentapetalae</taxon>
        <taxon>Dilleniales</taxon>
        <taxon>Dilleniaceae</taxon>
        <taxon>Dillenia</taxon>
    </lineage>
</organism>
<proteinExistence type="predicted"/>
<dbReference type="EMBL" id="JBAMMX010000004">
    <property type="protein sequence ID" value="KAK6942280.1"/>
    <property type="molecule type" value="Genomic_DNA"/>
</dbReference>
<dbReference type="SUPFAM" id="SSF53137">
    <property type="entry name" value="Translational machinery components"/>
    <property type="match status" value="1"/>
</dbReference>
<evidence type="ECO:0000313" key="1">
    <source>
        <dbReference type="EMBL" id="KAK6942280.1"/>
    </source>
</evidence>